<organism evidence="3 4">
    <name type="scientific">Veronia nyctiphanis</name>
    <dbReference type="NCBI Taxonomy" id="1278244"/>
    <lineage>
        <taxon>Bacteria</taxon>
        <taxon>Pseudomonadati</taxon>
        <taxon>Pseudomonadota</taxon>
        <taxon>Gammaproteobacteria</taxon>
        <taxon>Vibrionales</taxon>
        <taxon>Vibrionaceae</taxon>
        <taxon>Veronia</taxon>
    </lineage>
</organism>
<dbReference type="InterPro" id="IPR036390">
    <property type="entry name" value="WH_DNA-bd_sf"/>
</dbReference>
<sequence length="79" mass="8904">MLLSLKNTKEVAEGESLPVTQQELADLMGVSRQTLSKNLSFLSRRGWIELKNKRINIIDADMMRGYIIVSGVDVLDIIK</sequence>
<proteinExistence type="predicted"/>
<dbReference type="InterPro" id="IPR001387">
    <property type="entry name" value="Cro/C1-type_HTH"/>
</dbReference>
<dbReference type="Pfam" id="PF13545">
    <property type="entry name" value="HTH_Crp_2"/>
    <property type="match status" value="1"/>
</dbReference>
<evidence type="ECO:0000259" key="1">
    <source>
        <dbReference type="PROSITE" id="PS50943"/>
    </source>
</evidence>
<evidence type="ECO:0000313" key="3">
    <source>
        <dbReference type="EMBL" id="RXJ74406.1"/>
    </source>
</evidence>
<dbReference type="RefSeq" id="WP_129120873.1">
    <property type="nucleotide sequence ID" value="NZ_PEIB01000002.1"/>
</dbReference>
<dbReference type="EMBL" id="PEIB01000002">
    <property type="protein sequence ID" value="RXJ74406.1"/>
    <property type="molecule type" value="Genomic_DNA"/>
</dbReference>
<dbReference type="AlphaFoldDB" id="A0A4Q0YT72"/>
<dbReference type="GO" id="GO:0003677">
    <property type="term" value="F:DNA binding"/>
    <property type="evidence" value="ECO:0007669"/>
    <property type="project" value="InterPro"/>
</dbReference>
<evidence type="ECO:0000313" key="4">
    <source>
        <dbReference type="Proteomes" id="UP000290287"/>
    </source>
</evidence>
<dbReference type="Proteomes" id="UP000290287">
    <property type="component" value="Unassembled WGS sequence"/>
</dbReference>
<dbReference type="Gene3D" id="1.10.10.10">
    <property type="entry name" value="Winged helix-like DNA-binding domain superfamily/Winged helix DNA-binding domain"/>
    <property type="match status" value="1"/>
</dbReference>
<feature type="domain" description="HTH crp-type" evidence="2">
    <location>
        <begin position="1"/>
        <end position="61"/>
    </location>
</feature>
<dbReference type="PRINTS" id="PR00034">
    <property type="entry name" value="HTHCRP"/>
</dbReference>
<dbReference type="SMART" id="SM00419">
    <property type="entry name" value="HTH_CRP"/>
    <property type="match status" value="1"/>
</dbReference>
<feature type="domain" description="HTH cro/C1-type" evidence="1">
    <location>
        <begin position="20"/>
        <end position="37"/>
    </location>
</feature>
<dbReference type="InterPro" id="IPR012318">
    <property type="entry name" value="HTH_CRP"/>
</dbReference>
<dbReference type="OrthoDB" id="9126850at2"/>
<dbReference type="GO" id="GO:0006355">
    <property type="term" value="P:regulation of DNA-templated transcription"/>
    <property type="evidence" value="ECO:0007669"/>
    <property type="project" value="InterPro"/>
</dbReference>
<gene>
    <name evidence="3" type="ORF">CS022_02005</name>
</gene>
<dbReference type="InterPro" id="IPR036388">
    <property type="entry name" value="WH-like_DNA-bd_sf"/>
</dbReference>
<protein>
    <submittedName>
        <fullName evidence="3">Uncharacterized protein</fullName>
    </submittedName>
</protein>
<accession>A0A4Q0YT72</accession>
<name>A0A4Q0YT72_9GAMM</name>
<comment type="caution">
    <text evidence="3">The sequence shown here is derived from an EMBL/GenBank/DDBJ whole genome shotgun (WGS) entry which is preliminary data.</text>
</comment>
<keyword evidence="4" id="KW-1185">Reference proteome</keyword>
<dbReference type="SUPFAM" id="SSF46785">
    <property type="entry name" value="Winged helix' DNA-binding domain"/>
    <property type="match status" value="1"/>
</dbReference>
<dbReference type="PROSITE" id="PS50943">
    <property type="entry name" value="HTH_CROC1"/>
    <property type="match status" value="1"/>
</dbReference>
<dbReference type="PROSITE" id="PS51063">
    <property type="entry name" value="HTH_CRP_2"/>
    <property type="match status" value="1"/>
</dbReference>
<reference evidence="3 4" key="1">
    <citation type="submission" date="2017-10" db="EMBL/GenBank/DDBJ databases">
        <title>Nyctiphanis sp. nov., isolated from the stomach of the euphausiid Nyctiphanes simplex (Hansen, 1911) in the Gulf of California.</title>
        <authorList>
            <person name="Gomez-Gil B."/>
            <person name="Aguilar-Mendez M."/>
            <person name="Lopez-Cortes A."/>
            <person name="Gomez-Gutierrez J."/>
            <person name="Roque A."/>
            <person name="Lang E."/>
            <person name="Gonzalez-Castillo A."/>
        </authorList>
    </citation>
    <scope>NUCLEOTIDE SEQUENCE [LARGE SCALE GENOMIC DNA]</scope>
    <source>
        <strain evidence="3 4">CAIM 600</strain>
    </source>
</reference>
<evidence type="ECO:0000259" key="2">
    <source>
        <dbReference type="PROSITE" id="PS51063"/>
    </source>
</evidence>